<evidence type="ECO:0000256" key="2">
    <source>
        <dbReference type="ARBA" id="ARBA00022490"/>
    </source>
</evidence>
<evidence type="ECO:0000313" key="7">
    <source>
        <dbReference type="Proteomes" id="UP000663880"/>
    </source>
</evidence>
<dbReference type="InterPro" id="IPR051437">
    <property type="entry name" value="TTLL_monoglycylase"/>
</dbReference>
<keyword evidence="4" id="KW-0547">Nucleotide-binding</keyword>
<dbReference type="SUPFAM" id="SSF56059">
    <property type="entry name" value="Glutathione synthetase ATP-binding domain-like"/>
    <property type="match status" value="1"/>
</dbReference>
<comment type="subcellular location">
    <subcellularLocation>
        <location evidence="1">Cytoplasm</location>
    </subcellularLocation>
</comment>
<reference evidence="6" key="1">
    <citation type="submission" date="2021-02" db="EMBL/GenBank/DDBJ databases">
        <authorList>
            <person name="Steward A R."/>
        </authorList>
    </citation>
    <scope>NUCLEOTIDE SEQUENCE</scope>
</reference>
<comment type="caution">
    <text evidence="6">The sequence shown here is derived from an EMBL/GenBank/DDBJ whole genome shotgun (WGS) entry which is preliminary data.</text>
</comment>
<dbReference type="GO" id="GO:0005524">
    <property type="term" value="F:ATP binding"/>
    <property type="evidence" value="ECO:0007669"/>
    <property type="project" value="UniProtKB-KW"/>
</dbReference>
<dbReference type="PANTHER" id="PTHR45870">
    <property type="entry name" value="TUBULIN MONOGLYCYLASE TTLL3"/>
    <property type="match status" value="1"/>
</dbReference>
<accession>A0A821TCI7</accession>
<sequence>MPIIKKKFGKRKRKITGSILTKNAPHLTGLQNFTNASRPRVVKKLYKGGVRRIFTPFHKFDQKKKIRMEKRTLSPAGLSPKEKSYLICSCQAKSTKYASLKRKAAEAIKEAKIFSIQGSCNAVRKALLDRGWVEKLPLDRMNLTKIRNGAYSSKLEIQSELERLLLSNFVDKHNPNFIWRSRDDRRDTTIDMSKDYTTMINKLELDAVWTSKQGLCSSMKRNYWFYIEDVAEVKGPRSYNTSEPGEIEGFIHDYKITACTSLLKWTLSMVANERPIFNHIGKISINVIVFALNRCKEYLFRKQHKDIDREINTVNDEQWNSFLKKYYCIIARNEVFTRDKSNKLPLYLSYAKYLLREMHKYRPQLSCEGCHNIWIIKPAHCSRGRGIRMASKLGVITDLLCKANAKHVIQKYIEEPLLIHETKFDIRQYYLVTSTYPLVIWMYRDCYLKFSSQKYNLKNYHESIHLTNNAVQKKYSNCKNRHLELPSSNMWDLNKYKSYLNKTGRDDVWDSIIYPGMKKSIVGIMLSCQDSLSVSKNRFELYGCDFILDNEYKPWLIEINSCPDLNSTTQVTARICPAVITDIIKVVIDYANNPNSSTGDFECIYRQPLTLPKYASATDLGVRGYSLPNDYFYKGHIEIQESYEDPEIGSEQDVEAILNKLKRFYDMEDTVMVRTYVSDEKIANKREQLSSSSLTEKELSPVIDISNPSSQNVLKVESETSASSSKSSNVAVQSVCSVTDLKTIPRKTNLKNSFSFSELDDGPLGKASFIEFKPKKKSEILKLCAIQETVALPNKDPEFNLISTKQNDSVLIAASRLISFMRDKEKEYLN</sequence>
<dbReference type="OrthoDB" id="202825at2759"/>
<evidence type="ECO:0000256" key="5">
    <source>
        <dbReference type="ARBA" id="ARBA00022840"/>
    </source>
</evidence>
<organism evidence="6 7">
    <name type="scientific">Pieris macdunnoughi</name>
    <dbReference type="NCBI Taxonomy" id="345717"/>
    <lineage>
        <taxon>Eukaryota</taxon>
        <taxon>Metazoa</taxon>
        <taxon>Ecdysozoa</taxon>
        <taxon>Arthropoda</taxon>
        <taxon>Hexapoda</taxon>
        <taxon>Insecta</taxon>
        <taxon>Pterygota</taxon>
        <taxon>Neoptera</taxon>
        <taxon>Endopterygota</taxon>
        <taxon>Lepidoptera</taxon>
        <taxon>Glossata</taxon>
        <taxon>Ditrysia</taxon>
        <taxon>Papilionoidea</taxon>
        <taxon>Pieridae</taxon>
        <taxon>Pierinae</taxon>
        <taxon>Pieris</taxon>
    </lineage>
</organism>
<dbReference type="EMBL" id="CAJOBZ010000023">
    <property type="protein sequence ID" value="CAF4870785.1"/>
    <property type="molecule type" value="Genomic_DNA"/>
</dbReference>
<evidence type="ECO:0008006" key="8">
    <source>
        <dbReference type="Google" id="ProtNLM"/>
    </source>
</evidence>
<dbReference type="Gene3D" id="3.30.470.20">
    <property type="entry name" value="ATP-grasp fold, B domain"/>
    <property type="match status" value="1"/>
</dbReference>
<evidence type="ECO:0000256" key="1">
    <source>
        <dbReference type="ARBA" id="ARBA00004496"/>
    </source>
</evidence>
<dbReference type="InterPro" id="IPR004344">
    <property type="entry name" value="TTL/TTLL_fam"/>
</dbReference>
<dbReference type="Pfam" id="PF03133">
    <property type="entry name" value="TTL"/>
    <property type="match status" value="1"/>
</dbReference>
<dbReference type="GO" id="GO:0015630">
    <property type="term" value="C:microtubule cytoskeleton"/>
    <property type="evidence" value="ECO:0007669"/>
    <property type="project" value="TreeGrafter"/>
</dbReference>
<dbReference type="GO" id="GO:0005930">
    <property type="term" value="C:axoneme"/>
    <property type="evidence" value="ECO:0007669"/>
    <property type="project" value="TreeGrafter"/>
</dbReference>
<dbReference type="Proteomes" id="UP000663880">
    <property type="component" value="Unassembled WGS sequence"/>
</dbReference>
<dbReference type="GO" id="GO:0060271">
    <property type="term" value="P:cilium assembly"/>
    <property type="evidence" value="ECO:0007669"/>
    <property type="project" value="TreeGrafter"/>
</dbReference>
<evidence type="ECO:0000313" key="6">
    <source>
        <dbReference type="EMBL" id="CAF4870785.1"/>
    </source>
</evidence>
<dbReference type="GO" id="GO:0070736">
    <property type="term" value="F:protein-glycine ligase activity, initiating"/>
    <property type="evidence" value="ECO:0007669"/>
    <property type="project" value="TreeGrafter"/>
</dbReference>
<keyword evidence="3" id="KW-0436">Ligase</keyword>
<keyword evidence="5" id="KW-0067">ATP-binding</keyword>
<dbReference type="AlphaFoldDB" id="A0A821TCI7"/>
<name>A0A821TCI7_9NEOP</name>
<dbReference type="PROSITE" id="PS51221">
    <property type="entry name" value="TTL"/>
    <property type="match status" value="1"/>
</dbReference>
<evidence type="ECO:0000256" key="3">
    <source>
        <dbReference type="ARBA" id="ARBA00022598"/>
    </source>
</evidence>
<evidence type="ECO:0000256" key="4">
    <source>
        <dbReference type="ARBA" id="ARBA00022741"/>
    </source>
</evidence>
<proteinExistence type="predicted"/>
<protein>
    <recommendedName>
        <fullName evidence="8">Tubulin glycylase 3A-like</fullName>
    </recommendedName>
</protein>
<keyword evidence="7" id="KW-1185">Reference proteome</keyword>
<gene>
    <name evidence="6" type="ORF">PMACD_LOCUS8744</name>
</gene>
<keyword evidence="2" id="KW-0963">Cytoplasm</keyword>
<dbReference type="GO" id="GO:0003341">
    <property type="term" value="P:cilium movement"/>
    <property type="evidence" value="ECO:0007669"/>
    <property type="project" value="TreeGrafter"/>
</dbReference>
<dbReference type="PANTHER" id="PTHR45870:SF2">
    <property type="entry name" value="TUBULIN MONOGLYCYLASE TTLL3"/>
    <property type="match status" value="1"/>
</dbReference>